<dbReference type="Proteomes" id="UP000717696">
    <property type="component" value="Unassembled WGS sequence"/>
</dbReference>
<protein>
    <recommendedName>
        <fullName evidence="3">Amidase domain-containing protein</fullName>
    </recommendedName>
</protein>
<evidence type="ECO:0000313" key="2">
    <source>
        <dbReference type="Proteomes" id="UP000717696"/>
    </source>
</evidence>
<organism evidence="1 2">
    <name type="scientific">Dactylonectria estremocensis</name>
    <dbReference type="NCBI Taxonomy" id="1079267"/>
    <lineage>
        <taxon>Eukaryota</taxon>
        <taxon>Fungi</taxon>
        <taxon>Dikarya</taxon>
        <taxon>Ascomycota</taxon>
        <taxon>Pezizomycotina</taxon>
        <taxon>Sordariomycetes</taxon>
        <taxon>Hypocreomycetidae</taxon>
        <taxon>Hypocreales</taxon>
        <taxon>Nectriaceae</taxon>
        <taxon>Dactylonectria</taxon>
    </lineage>
</organism>
<sequence>MAELQKLLVNGAITSAKIVELYLAHIAKHNHAGLKLNAIISIADQEGLFIRARELSAERQQGKRVARLTDLYTTFEMPTTCESFAFKQGRATRDANVIETLNEPASSSLPSQIPAMLIMLQELRNAKGSGLMAGWPGMRGQVRNHFCLQTQNPYVRGGVDEDGPLFTNSGRGGSYSGKAVAVAAGFTPDGQGPYAKTTADVATLSAILQLRDPSHYLPLQNSWEGLRVAFVDPTLWRSYPTAIELLGGRVVKSISLASWGDITGAILDFEDVEELFPYQLKRLLPGFLQQSSKGLPTLEILIKFHEEHADLEFTKRNDNQNGLEEDKVDVVLGPCDSRTASVGAAAGFPVGNLPLGFAFFNGRPFSLHVTTPANEEEGIYKLFQHGNRPFHRMSVFFYNL</sequence>
<comment type="caution">
    <text evidence="1">The sequence shown here is derived from an EMBL/GenBank/DDBJ whole genome shotgun (WGS) entry which is preliminary data.</text>
</comment>
<dbReference type="InterPro" id="IPR036928">
    <property type="entry name" value="AS_sf"/>
</dbReference>
<proteinExistence type="predicted"/>
<dbReference type="PANTHER" id="PTHR42678:SF34">
    <property type="entry name" value="OS04G0183300 PROTEIN"/>
    <property type="match status" value="1"/>
</dbReference>
<evidence type="ECO:0008006" key="3">
    <source>
        <dbReference type="Google" id="ProtNLM"/>
    </source>
</evidence>
<dbReference type="AlphaFoldDB" id="A0A9P9EQF8"/>
<accession>A0A9P9EQF8</accession>
<keyword evidence="2" id="KW-1185">Reference proteome</keyword>
<reference evidence="1" key="1">
    <citation type="journal article" date="2021" name="Nat. Commun.">
        <title>Genetic determinants of endophytism in the Arabidopsis root mycobiome.</title>
        <authorList>
            <person name="Mesny F."/>
            <person name="Miyauchi S."/>
            <person name="Thiergart T."/>
            <person name="Pickel B."/>
            <person name="Atanasova L."/>
            <person name="Karlsson M."/>
            <person name="Huettel B."/>
            <person name="Barry K.W."/>
            <person name="Haridas S."/>
            <person name="Chen C."/>
            <person name="Bauer D."/>
            <person name="Andreopoulos W."/>
            <person name="Pangilinan J."/>
            <person name="LaButti K."/>
            <person name="Riley R."/>
            <person name="Lipzen A."/>
            <person name="Clum A."/>
            <person name="Drula E."/>
            <person name="Henrissat B."/>
            <person name="Kohler A."/>
            <person name="Grigoriev I.V."/>
            <person name="Martin F.M."/>
            <person name="Hacquard S."/>
        </authorList>
    </citation>
    <scope>NUCLEOTIDE SEQUENCE</scope>
    <source>
        <strain evidence="1">MPI-CAGE-AT-0021</strain>
    </source>
</reference>
<dbReference type="PANTHER" id="PTHR42678">
    <property type="entry name" value="AMIDASE"/>
    <property type="match status" value="1"/>
</dbReference>
<dbReference type="EMBL" id="JAGMUU010000012">
    <property type="protein sequence ID" value="KAH7141536.1"/>
    <property type="molecule type" value="Genomic_DNA"/>
</dbReference>
<dbReference type="OrthoDB" id="566138at2759"/>
<dbReference type="Gene3D" id="3.90.1300.10">
    <property type="entry name" value="Amidase signature (AS) domain"/>
    <property type="match status" value="2"/>
</dbReference>
<evidence type="ECO:0000313" key="1">
    <source>
        <dbReference type="EMBL" id="KAH7141536.1"/>
    </source>
</evidence>
<dbReference type="SUPFAM" id="SSF75304">
    <property type="entry name" value="Amidase signature (AS) enzymes"/>
    <property type="match status" value="1"/>
</dbReference>
<gene>
    <name evidence="1" type="ORF">B0J13DRAFT_585866</name>
</gene>
<name>A0A9P9EQF8_9HYPO</name>